<evidence type="ECO:0000259" key="7">
    <source>
        <dbReference type="PROSITE" id="PS50850"/>
    </source>
</evidence>
<feature type="transmembrane region" description="Helical" evidence="6">
    <location>
        <begin position="223"/>
        <end position="241"/>
    </location>
</feature>
<feature type="transmembrane region" description="Helical" evidence="6">
    <location>
        <begin position="76"/>
        <end position="98"/>
    </location>
</feature>
<dbReference type="InterPro" id="IPR044770">
    <property type="entry name" value="MFS_spinster-like"/>
</dbReference>
<evidence type="ECO:0000313" key="9">
    <source>
        <dbReference type="Proteomes" id="UP000550136"/>
    </source>
</evidence>
<feature type="transmembrane region" description="Helical" evidence="6">
    <location>
        <begin position="293"/>
        <end position="312"/>
    </location>
</feature>
<evidence type="ECO:0000256" key="6">
    <source>
        <dbReference type="SAM" id="Phobius"/>
    </source>
</evidence>
<keyword evidence="3 6" id="KW-0812">Transmembrane</keyword>
<dbReference type="SUPFAM" id="SSF103473">
    <property type="entry name" value="MFS general substrate transporter"/>
    <property type="match status" value="1"/>
</dbReference>
<dbReference type="PANTHER" id="PTHR23505:SF79">
    <property type="entry name" value="PROTEIN SPINSTER"/>
    <property type="match status" value="1"/>
</dbReference>
<dbReference type="Proteomes" id="UP000550136">
    <property type="component" value="Unassembled WGS sequence"/>
</dbReference>
<accession>A0A7Y2KN74</accession>
<dbReference type="GO" id="GO:0016020">
    <property type="term" value="C:membrane"/>
    <property type="evidence" value="ECO:0007669"/>
    <property type="project" value="UniProtKB-SubCell"/>
</dbReference>
<keyword evidence="5 6" id="KW-0472">Membrane</keyword>
<evidence type="ECO:0000256" key="1">
    <source>
        <dbReference type="ARBA" id="ARBA00004141"/>
    </source>
</evidence>
<sequence>MTRTAPRKGYGVALLMALVHMLAVGDRFLLSILIEPIKSALRLGDGAIGFVQGPAFALVHGMAVIPMILAARRWSLARLLALALLGSSVATLACGLAGSVEALVAARMLMGLAQAAIGPAAIGLIVLTMAPAHRGRGIAFFTAGASLGRGLAMIGGGGLLALFAALAPRIGVAPWRLVLIAAGLLALPFVPILYRRKGAPRAGQATARMGQALRAMIADRAMLAPHILAALCAVLALQSLTSWSASLLIRQHGLTPPQAGMQVGLALMLAGIAGHGLGGGLADRLGQGMRGGVAPGLMLLGLGLCGLALWPLTHSPSVAMALAALAVAVVGLSITLANAMIGLQARTDPDLRVEATAIFLTFVTLLGTALGPWFVGLASQALAGLANAVGRVLGATCVLGCGAAWVAARRAR</sequence>
<evidence type="ECO:0000256" key="5">
    <source>
        <dbReference type="ARBA" id="ARBA00023136"/>
    </source>
</evidence>
<dbReference type="EMBL" id="JABEOU010000014">
    <property type="protein sequence ID" value="NNG56505.1"/>
    <property type="molecule type" value="Genomic_DNA"/>
</dbReference>
<dbReference type="RefSeq" id="WP_035386049.1">
    <property type="nucleotide sequence ID" value="NZ_JABEOU010000014.1"/>
</dbReference>
<dbReference type="InterPro" id="IPR036259">
    <property type="entry name" value="MFS_trans_sf"/>
</dbReference>
<keyword evidence="2" id="KW-0813">Transport</keyword>
<feature type="transmembrane region" description="Helical" evidence="6">
    <location>
        <begin position="139"/>
        <end position="167"/>
    </location>
</feature>
<feature type="transmembrane region" description="Helical" evidence="6">
    <location>
        <begin position="104"/>
        <end position="127"/>
    </location>
</feature>
<evidence type="ECO:0000256" key="3">
    <source>
        <dbReference type="ARBA" id="ARBA00022692"/>
    </source>
</evidence>
<feature type="transmembrane region" description="Helical" evidence="6">
    <location>
        <begin position="355"/>
        <end position="376"/>
    </location>
</feature>
<feature type="transmembrane region" description="Helical" evidence="6">
    <location>
        <begin position="173"/>
        <end position="194"/>
    </location>
</feature>
<organism evidence="8 9">
    <name type="scientific">Sphingomonas paucimobilis</name>
    <name type="common">Pseudomonas paucimobilis</name>
    <dbReference type="NCBI Taxonomy" id="13689"/>
    <lineage>
        <taxon>Bacteria</taxon>
        <taxon>Pseudomonadati</taxon>
        <taxon>Pseudomonadota</taxon>
        <taxon>Alphaproteobacteria</taxon>
        <taxon>Sphingomonadales</taxon>
        <taxon>Sphingomonadaceae</taxon>
        <taxon>Sphingomonas</taxon>
    </lineage>
</organism>
<evidence type="ECO:0000313" key="8">
    <source>
        <dbReference type="EMBL" id="NNG56505.1"/>
    </source>
</evidence>
<dbReference type="PANTHER" id="PTHR23505">
    <property type="entry name" value="SPINSTER"/>
    <property type="match status" value="1"/>
</dbReference>
<feature type="transmembrane region" description="Helical" evidence="6">
    <location>
        <begin position="261"/>
        <end position="281"/>
    </location>
</feature>
<dbReference type="PROSITE" id="PS50850">
    <property type="entry name" value="MFS"/>
    <property type="match status" value="1"/>
</dbReference>
<protein>
    <submittedName>
        <fullName evidence="8">MFS transporter</fullName>
    </submittedName>
</protein>
<dbReference type="AlphaFoldDB" id="A0A7Y2KN74"/>
<dbReference type="Pfam" id="PF07690">
    <property type="entry name" value="MFS_1"/>
    <property type="match status" value="1"/>
</dbReference>
<dbReference type="InterPro" id="IPR020846">
    <property type="entry name" value="MFS_dom"/>
</dbReference>
<feature type="domain" description="Major facilitator superfamily (MFS) profile" evidence="7">
    <location>
        <begin position="12"/>
        <end position="412"/>
    </location>
</feature>
<dbReference type="Gene3D" id="1.20.1250.20">
    <property type="entry name" value="MFS general substrate transporter like domains"/>
    <property type="match status" value="2"/>
</dbReference>
<name>A0A7Y2KN74_SPHPI</name>
<keyword evidence="4 6" id="KW-1133">Transmembrane helix</keyword>
<gene>
    <name evidence="8" type="ORF">HKX06_03795</name>
</gene>
<feature type="transmembrane region" description="Helical" evidence="6">
    <location>
        <begin position="46"/>
        <end position="69"/>
    </location>
</feature>
<comment type="caution">
    <text evidence="8">The sequence shown here is derived from an EMBL/GenBank/DDBJ whole genome shotgun (WGS) entry which is preliminary data.</text>
</comment>
<comment type="subcellular location">
    <subcellularLocation>
        <location evidence="1">Membrane</location>
        <topology evidence="1">Multi-pass membrane protein</topology>
    </subcellularLocation>
</comment>
<dbReference type="GO" id="GO:0022857">
    <property type="term" value="F:transmembrane transporter activity"/>
    <property type="evidence" value="ECO:0007669"/>
    <property type="project" value="InterPro"/>
</dbReference>
<evidence type="ECO:0000256" key="2">
    <source>
        <dbReference type="ARBA" id="ARBA00022448"/>
    </source>
</evidence>
<evidence type="ECO:0000256" key="4">
    <source>
        <dbReference type="ARBA" id="ARBA00022989"/>
    </source>
</evidence>
<dbReference type="InterPro" id="IPR011701">
    <property type="entry name" value="MFS"/>
</dbReference>
<feature type="transmembrane region" description="Helical" evidence="6">
    <location>
        <begin position="318"/>
        <end position="343"/>
    </location>
</feature>
<proteinExistence type="predicted"/>
<feature type="transmembrane region" description="Helical" evidence="6">
    <location>
        <begin position="12"/>
        <end position="34"/>
    </location>
</feature>
<feature type="transmembrane region" description="Helical" evidence="6">
    <location>
        <begin position="388"/>
        <end position="408"/>
    </location>
</feature>
<reference evidence="8 9" key="1">
    <citation type="submission" date="2020-05" db="EMBL/GenBank/DDBJ databases">
        <title>Draft Genome Sequences of Sphingomonas sp. Isolated from the International Space Station.</title>
        <authorList>
            <person name="Bijlani S."/>
            <person name="Singh N.K."/>
            <person name="Mason C.E."/>
            <person name="Wang C.C."/>
            <person name="Venkateswaran K."/>
        </authorList>
    </citation>
    <scope>NUCLEOTIDE SEQUENCE [LARGE SCALE GENOMIC DNA]</scope>
    <source>
        <strain evidence="8 9">FKI-L5-BR-P1</strain>
    </source>
</reference>